<keyword evidence="1" id="KW-0812">Transmembrane</keyword>
<proteinExistence type="predicted"/>
<feature type="transmembrane region" description="Helical" evidence="1">
    <location>
        <begin position="168"/>
        <end position="186"/>
    </location>
</feature>
<feature type="transmembrane region" description="Helical" evidence="1">
    <location>
        <begin position="261"/>
        <end position="279"/>
    </location>
</feature>
<feature type="transmembrane region" description="Helical" evidence="1">
    <location>
        <begin position="113"/>
        <end position="137"/>
    </location>
</feature>
<dbReference type="AlphaFoldDB" id="A0A1U7AFS4"/>
<dbReference type="EMBL" id="KX017524">
    <property type="protein sequence ID" value="AOW68756.1"/>
    <property type="molecule type" value="Genomic_DNA"/>
</dbReference>
<keyword evidence="1" id="KW-1133">Transmembrane helix</keyword>
<sequence>MMSMALVASTIIVISTTSVLLWWGVLLMMSVMFLAYIKHTEDSSLLKYFVIQEFAGMILGFLLLAGYQGMLINILIMIKLAVAPFHFWLITAIEHMSNMGFAWATTFQKLPGALMLLQLMNPSTMILLAIGTLYSVLHLFTITTAKGIILISSTTTLGWILFLQAKNWMYSAFILMGYLSLMMLILTTTNSKNMEVSMGLVITLLNWPLSFIFIIKATFFMNISEMSIVFATATLWSSYLAAISYFCMLTNIQKVQEDMHFPLSKLYYALNLIVLFILIR</sequence>
<feature type="transmembrane region" description="Helical" evidence="1">
    <location>
        <begin position="12"/>
        <end position="37"/>
    </location>
</feature>
<reference evidence="2" key="1">
    <citation type="journal article" date="2017" name="Mol. Phylogenet. Evol.">
        <title>Phylogenetic analysis of two Plectus mitochondrial genomes (Nematoda: Plectida) supports a sister group relationship between Plectida and Rhabditida within Chromadorea.</title>
        <authorList>
            <person name="Kim J."/>
            <person name="Kern E."/>
            <person name="Kim T."/>
            <person name="Sim M."/>
            <person name="Kim J."/>
            <person name="Kim Y."/>
            <person name="Park C."/>
            <person name="Nadler S.A."/>
            <person name="Park J.K."/>
        </authorList>
    </citation>
    <scope>NUCLEOTIDE SEQUENCE</scope>
</reference>
<name>A0A1U7AFS4_9BILA</name>
<feature type="transmembrane region" description="Helical" evidence="1">
    <location>
        <begin position="74"/>
        <end position="93"/>
    </location>
</feature>
<organism evidence="2">
    <name type="scientific">Plectus aquatilis</name>
    <dbReference type="NCBI Taxonomy" id="70222"/>
    <lineage>
        <taxon>Eukaryota</taxon>
        <taxon>Metazoa</taxon>
        <taxon>Ecdysozoa</taxon>
        <taxon>Nematoda</taxon>
        <taxon>Chromadorea</taxon>
        <taxon>Plectida</taxon>
        <taxon>Plectina</taxon>
        <taxon>Plectoidea</taxon>
        <taxon>Plectidae</taxon>
        <taxon>Plectus</taxon>
    </lineage>
</organism>
<feature type="transmembrane region" description="Helical" evidence="1">
    <location>
        <begin position="227"/>
        <end position="249"/>
    </location>
</feature>
<keyword evidence="2" id="KW-0496">Mitochondrion</keyword>
<accession>A0A1U7AFS4</accession>
<protein>
    <submittedName>
        <fullName evidence="2">NADH dehydrogenase subunit 2</fullName>
    </submittedName>
</protein>
<feature type="transmembrane region" description="Helical" evidence="1">
    <location>
        <begin position="144"/>
        <end position="162"/>
    </location>
</feature>
<feature type="transmembrane region" description="Helical" evidence="1">
    <location>
        <begin position="49"/>
        <end position="67"/>
    </location>
</feature>
<feature type="transmembrane region" description="Helical" evidence="1">
    <location>
        <begin position="198"/>
        <end position="221"/>
    </location>
</feature>
<geneLocation type="mitochondrion" evidence="2"/>
<evidence type="ECO:0000256" key="1">
    <source>
        <dbReference type="SAM" id="Phobius"/>
    </source>
</evidence>
<gene>
    <name evidence="2" type="primary">NAD2</name>
</gene>
<keyword evidence="1" id="KW-0472">Membrane</keyword>
<evidence type="ECO:0000313" key="2">
    <source>
        <dbReference type="EMBL" id="AOW68756.1"/>
    </source>
</evidence>